<comment type="catalytic activity">
    <reaction evidence="1 12 13">
        <text>[protein]-peptidylproline (omega=180) = [protein]-peptidylproline (omega=0)</text>
        <dbReference type="Rhea" id="RHEA:16237"/>
        <dbReference type="Rhea" id="RHEA-COMP:10747"/>
        <dbReference type="Rhea" id="RHEA-COMP:10748"/>
        <dbReference type="ChEBI" id="CHEBI:83833"/>
        <dbReference type="ChEBI" id="CHEBI:83834"/>
        <dbReference type="EC" id="5.2.1.8"/>
    </reaction>
</comment>
<comment type="caution">
    <text evidence="16">The sequence shown here is derived from an EMBL/GenBank/DDBJ whole genome shotgun (WGS) entry which is preliminary data.</text>
</comment>
<dbReference type="Pfam" id="PF05698">
    <property type="entry name" value="Trigger_C"/>
    <property type="match status" value="1"/>
</dbReference>
<comment type="similarity">
    <text evidence="2 12 14">Belongs to the FKBP-type PPIase family. Tig subfamily.</text>
</comment>
<keyword evidence="12" id="KW-0963">Cytoplasm</keyword>
<dbReference type="SUPFAM" id="SSF54534">
    <property type="entry name" value="FKBP-like"/>
    <property type="match status" value="1"/>
</dbReference>
<comment type="subcellular location">
    <subcellularLocation>
        <location evidence="12">Cytoplasm</location>
    </subcellularLocation>
    <text evidence="12">About half TF is bound to the ribosome near the polypeptide exit tunnel while the other half is free in the cytoplasm.</text>
</comment>
<dbReference type="EC" id="5.2.1.8" evidence="3 12"/>
<evidence type="ECO:0000256" key="14">
    <source>
        <dbReference type="RuleBase" id="RU003914"/>
    </source>
</evidence>
<dbReference type="Gene3D" id="1.10.3120.10">
    <property type="entry name" value="Trigger factor, C-terminal domain"/>
    <property type="match status" value="1"/>
</dbReference>
<evidence type="ECO:0000256" key="2">
    <source>
        <dbReference type="ARBA" id="ARBA00005464"/>
    </source>
</evidence>
<dbReference type="Pfam" id="PF05697">
    <property type="entry name" value="Trigger_N"/>
    <property type="match status" value="1"/>
</dbReference>
<keyword evidence="8 12" id="KW-0413">Isomerase</keyword>
<gene>
    <name evidence="12" type="primary">tig</name>
    <name evidence="16" type="ORF">DES32_1282</name>
</gene>
<dbReference type="GO" id="GO:0051083">
    <property type="term" value="P:'de novo' cotranslational protein folding"/>
    <property type="evidence" value="ECO:0007669"/>
    <property type="project" value="TreeGrafter"/>
</dbReference>
<evidence type="ECO:0000256" key="4">
    <source>
        <dbReference type="ARBA" id="ARBA00016902"/>
    </source>
</evidence>
<evidence type="ECO:0000256" key="7">
    <source>
        <dbReference type="ARBA" id="ARBA00023186"/>
    </source>
</evidence>
<name>A0A3D9YYC9_9HYPH</name>
<keyword evidence="17" id="KW-1185">Reference proteome</keyword>
<reference evidence="16 17" key="1">
    <citation type="submission" date="2018-08" db="EMBL/GenBank/DDBJ databases">
        <title>Genomic Encyclopedia of Type Strains, Phase IV (KMG-IV): sequencing the most valuable type-strain genomes for metagenomic binning, comparative biology and taxonomic classification.</title>
        <authorList>
            <person name="Goeker M."/>
        </authorList>
    </citation>
    <scope>NUCLEOTIDE SEQUENCE [LARGE SCALE GENOMIC DNA]</scope>
    <source>
        <strain evidence="16 17">BW863</strain>
    </source>
</reference>
<evidence type="ECO:0000259" key="15">
    <source>
        <dbReference type="PROSITE" id="PS50059"/>
    </source>
</evidence>
<evidence type="ECO:0000256" key="12">
    <source>
        <dbReference type="HAMAP-Rule" id="MF_00303"/>
    </source>
</evidence>
<keyword evidence="9 12" id="KW-0131">Cell cycle</keyword>
<evidence type="ECO:0000313" key="16">
    <source>
        <dbReference type="EMBL" id="REF87657.1"/>
    </source>
</evidence>
<feature type="domain" description="PPIase FKBP-type" evidence="15">
    <location>
        <begin position="173"/>
        <end position="241"/>
    </location>
</feature>
<evidence type="ECO:0000256" key="5">
    <source>
        <dbReference type="ARBA" id="ARBA00022618"/>
    </source>
</evidence>
<evidence type="ECO:0000313" key="17">
    <source>
        <dbReference type="Proteomes" id="UP000256900"/>
    </source>
</evidence>
<comment type="function">
    <text evidence="10 12">Involved in protein export. Acts as a chaperone by maintaining the newly synthesized protein in an open conformation. Functions as a peptidyl-prolyl cis-trans isomerase.</text>
</comment>
<organism evidence="16 17">
    <name type="scientific">Methylovirgula ligni</name>
    <dbReference type="NCBI Taxonomy" id="569860"/>
    <lineage>
        <taxon>Bacteria</taxon>
        <taxon>Pseudomonadati</taxon>
        <taxon>Pseudomonadota</taxon>
        <taxon>Alphaproteobacteria</taxon>
        <taxon>Hyphomicrobiales</taxon>
        <taxon>Beijerinckiaceae</taxon>
        <taxon>Methylovirgula</taxon>
    </lineage>
</organism>
<dbReference type="PIRSF" id="PIRSF003095">
    <property type="entry name" value="Trigger_factor"/>
    <property type="match status" value="1"/>
</dbReference>
<dbReference type="AlphaFoldDB" id="A0A3D9YYC9"/>
<dbReference type="InterPro" id="IPR027304">
    <property type="entry name" value="Trigger_fact/SurA_dom_sf"/>
</dbReference>
<dbReference type="NCBIfam" id="TIGR00115">
    <property type="entry name" value="tig"/>
    <property type="match status" value="1"/>
</dbReference>
<evidence type="ECO:0000256" key="3">
    <source>
        <dbReference type="ARBA" id="ARBA00013194"/>
    </source>
</evidence>
<dbReference type="GO" id="GO:0051301">
    <property type="term" value="P:cell division"/>
    <property type="evidence" value="ECO:0007669"/>
    <property type="project" value="UniProtKB-KW"/>
</dbReference>
<dbReference type="InterPro" id="IPR008881">
    <property type="entry name" value="Trigger_fac_ribosome-bd_bac"/>
</dbReference>
<evidence type="ECO:0000256" key="8">
    <source>
        <dbReference type="ARBA" id="ARBA00023235"/>
    </source>
</evidence>
<evidence type="ECO:0000256" key="6">
    <source>
        <dbReference type="ARBA" id="ARBA00023110"/>
    </source>
</evidence>
<evidence type="ECO:0000256" key="10">
    <source>
        <dbReference type="ARBA" id="ARBA00024849"/>
    </source>
</evidence>
<dbReference type="SUPFAM" id="SSF109998">
    <property type="entry name" value="Triger factor/SurA peptide-binding domain-like"/>
    <property type="match status" value="1"/>
</dbReference>
<dbReference type="PANTHER" id="PTHR30560">
    <property type="entry name" value="TRIGGER FACTOR CHAPERONE AND PEPTIDYL-PROLYL CIS/TRANS ISOMERASE"/>
    <property type="match status" value="1"/>
</dbReference>
<keyword evidence="5 12" id="KW-0132">Cell division</keyword>
<dbReference type="GO" id="GO:0015031">
    <property type="term" value="P:protein transport"/>
    <property type="evidence" value="ECO:0007669"/>
    <property type="project" value="UniProtKB-UniRule"/>
</dbReference>
<evidence type="ECO:0000256" key="9">
    <source>
        <dbReference type="ARBA" id="ARBA00023306"/>
    </source>
</evidence>
<dbReference type="GO" id="GO:0043022">
    <property type="term" value="F:ribosome binding"/>
    <property type="evidence" value="ECO:0007669"/>
    <property type="project" value="TreeGrafter"/>
</dbReference>
<proteinExistence type="inferred from homology"/>
<dbReference type="InterPro" id="IPR037041">
    <property type="entry name" value="Trigger_fac_C_sf"/>
</dbReference>
<accession>A0A3D9YYC9</accession>
<dbReference type="InterPro" id="IPR036611">
    <property type="entry name" value="Trigger_fac_ribosome-bd_sf"/>
</dbReference>
<dbReference type="GO" id="GO:0044183">
    <property type="term" value="F:protein folding chaperone"/>
    <property type="evidence" value="ECO:0007669"/>
    <property type="project" value="TreeGrafter"/>
</dbReference>
<evidence type="ECO:0000256" key="1">
    <source>
        <dbReference type="ARBA" id="ARBA00000971"/>
    </source>
</evidence>
<dbReference type="Proteomes" id="UP000256900">
    <property type="component" value="Unassembled WGS sequence"/>
</dbReference>
<dbReference type="GO" id="GO:0005737">
    <property type="term" value="C:cytoplasm"/>
    <property type="evidence" value="ECO:0007669"/>
    <property type="project" value="UniProtKB-SubCell"/>
</dbReference>
<comment type="domain">
    <text evidence="12">Consists of 3 domains; the N-terminus binds the ribosome, the middle domain has PPIase activity, while the C-terminus has intrinsic chaperone activity on its own.</text>
</comment>
<dbReference type="GO" id="GO:0043335">
    <property type="term" value="P:protein unfolding"/>
    <property type="evidence" value="ECO:0007669"/>
    <property type="project" value="TreeGrafter"/>
</dbReference>
<dbReference type="HAMAP" id="MF_00303">
    <property type="entry name" value="Trigger_factor_Tig"/>
    <property type="match status" value="1"/>
</dbReference>
<dbReference type="FunFam" id="3.10.50.40:FF:000001">
    <property type="entry name" value="Trigger factor"/>
    <property type="match status" value="1"/>
</dbReference>
<sequence>MPMQVTETRSEGLKREYKVVLPAGDLASRVENQLNEIRAKAQIKGFRPGKVPVAHLRRLYGRSIMAEVMQEAVNDANRKIVEDNALRLAGAPRIDLAKDEAELEKAFAAKADLSYVVALEVLPKIEVGSFDDVQVERLVADIPDSEIDDNVKKLAERNRPFTAKDGEVVAETGDKVTIDFVGKVGGEVFQGGSAEDVDLVLGSGSFIPGFEEQLVGLKPGEERTINVTFPETYGEASLAGKPAEFAVTLKAVAAPGELAIDDDFAKGIGFESLEKLREMLRASLDREASLLSRRKWKRELLDALDKKYTFDLPEELVTREFDAIWRQAEAELKASGRTLDDEGTTEEQERATYRKIAERRVRLGLALAEIGDSAGVKVSDEEVAQALYERARQYPGMEKQFVDFYRGNPERLAEIRGPLFEEKVIDYVLGQSKVADRHVSKDELVKLVEEAEKAAEEEAQKSLGPAA</sequence>
<dbReference type="PROSITE" id="PS50059">
    <property type="entry name" value="FKBP_PPIASE"/>
    <property type="match status" value="1"/>
</dbReference>
<dbReference type="InterPro" id="IPR046357">
    <property type="entry name" value="PPIase_dom_sf"/>
</dbReference>
<protein>
    <recommendedName>
        <fullName evidence="4 12">Trigger factor</fullName>
        <shortName evidence="12">TF</shortName>
        <ecNumber evidence="3 12">5.2.1.8</ecNumber>
    </recommendedName>
    <alternativeName>
        <fullName evidence="11 12">PPIase</fullName>
    </alternativeName>
</protein>
<evidence type="ECO:0000256" key="11">
    <source>
        <dbReference type="ARBA" id="ARBA00029986"/>
    </source>
</evidence>
<dbReference type="Gene3D" id="3.30.70.1050">
    <property type="entry name" value="Trigger factor ribosome-binding domain"/>
    <property type="match status" value="1"/>
</dbReference>
<dbReference type="PANTHER" id="PTHR30560:SF3">
    <property type="entry name" value="TRIGGER FACTOR-LIKE PROTEIN TIG, CHLOROPLASTIC"/>
    <property type="match status" value="1"/>
</dbReference>
<evidence type="ECO:0000256" key="13">
    <source>
        <dbReference type="PROSITE-ProRule" id="PRU00277"/>
    </source>
</evidence>
<keyword evidence="6 12" id="KW-0697">Rotamase</keyword>
<dbReference type="GO" id="GO:0003755">
    <property type="term" value="F:peptidyl-prolyl cis-trans isomerase activity"/>
    <property type="evidence" value="ECO:0007669"/>
    <property type="project" value="UniProtKB-UniRule"/>
</dbReference>
<dbReference type="SUPFAM" id="SSF102735">
    <property type="entry name" value="Trigger factor ribosome-binding domain"/>
    <property type="match status" value="1"/>
</dbReference>
<dbReference type="Pfam" id="PF00254">
    <property type="entry name" value="FKBP_C"/>
    <property type="match status" value="1"/>
</dbReference>
<dbReference type="EMBL" id="QUMO01000002">
    <property type="protein sequence ID" value="REF87657.1"/>
    <property type="molecule type" value="Genomic_DNA"/>
</dbReference>
<dbReference type="InterPro" id="IPR008880">
    <property type="entry name" value="Trigger_fac_C"/>
</dbReference>
<dbReference type="Gene3D" id="3.10.50.40">
    <property type="match status" value="1"/>
</dbReference>
<keyword evidence="7 12" id="KW-0143">Chaperone</keyword>
<dbReference type="InterPro" id="IPR005215">
    <property type="entry name" value="Trig_fac"/>
</dbReference>
<dbReference type="InterPro" id="IPR001179">
    <property type="entry name" value="PPIase_FKBP_dom"/>
</dbReference>